<name>A0A5J6WP65_MORMI</name>
<dbReference type="AlphaFoldDB" id="A0A5J6WP65"/>
<gene>
    <name evidence="3" type="ORF">FR932_13100</name>
</gene>
<dbReference type="Pfam" id="PF07670">
    <property type="entry name" value="Gate"/>
    <property type="match status" value="1"/>
</dbReference>
<feature type="domain" description="Nucleoside transporter/FeoB GTPase Gate" evidence="2">
    <location>
        <begin position="17"/>
        <end position="101"/>
    </location>
</feature>
<evidence type="ECO:0000256" key="1">
    <source>
        <dbReference type="SAM" id="Phobius"/>
    </source>
</evidence>
<keyword evidence="4" id="KW-1185">Reference proteome</keyword>
<dbReference type="Proteomes" id="UP000327424">
    <property type="component" value="Chromosome"/>
</dbReference>
<keyword evidence="1" id="KW-0472">Membrane</keyword>
<feature type="transmembrane region" description="Helical" evidence="1">
    <location>
        <begin position="172"/>
        <end position="192"/>
    </location>
</feature>
<feature type="transmembrane region" description="Helical" evidence="1">
    <location>
        <begin position="85"/>
        <end position="105"/>
    </location>
</feature>
<reference evidence="3 4" key="1">
    <citation type="submission" date="2019-09" db="EMBL/GenBank/DDBJ databases">
        <title>Hybrid Assembly of the complete Genome of the Deep-Sea Bacterium Moritella marina from long Nanopore and Illumina reads.</title>
        <authorList>
            <person name="Magin S."/>
            <person name="Georgoulis A."/>
            <person name="Papadimitriou K."/>
            <person name="Iliakis G."/>
            <person name="Vorgias C.E."/>
        </authorList>
    </citation>
    <scope>NUCLEOTIDE SEQUENCE [LARGE SCALE GENOMIC DNA]</scope>
    <source>
        <strain evidence="3 4">MP-1</strain>
    </source>
</reference>
<dbReference type="OrthoDB" id="9797308at2"/>
<evidence type="ECO:0000313" key="4">
    <source>
        <dbReference type="Proteomes" id="UP000327424"/>
    </source>
</evidence>
<keyword evidence="1" id="KW-1133">Transmembrane helix</keyword>
<dbReference type="InterPro" id="IPR011642">
    <property type="entry name" value="Gate_dom"/>
</dbReference>
<feature type="transmembrane region" description="Helical" evidence="1">
    <location>
        <begin position="251"/>
        <end position="274"/>
    </location>
</feature>
<evidence type="ECO:0000259" key="2">
    <source>
        <dbReference type="Pfam" id="PF07670"/>
    </source>
</evidence>
<accession>A0A5J6WP65</accession>
<organism evidence="3 4">
    <name type="scientific">Moritella marina ATCC 15381</name>
    <dbReference type="NCBI Taxonomy" id="1202962"/>
    <lineage>
        <taxon>Bacteria</taxon>
        <taxon>Pseudomonadati</taxon>
        <taxon>Pseudomonadota</taxon>
        <taxon>Gammaproteobacteria</taxon>
        <taxon>Alteromonadales</taxon>
        <taxon>Moritellaceae</taxon>
        <taxon>Moritella</taxon>
    </lineage>
</organism>
<feature type="transmembrane region" description="Helical" evidence="1">
    <location>
        <begin position="60"/>
        <end position="79"/>
    </location>
</feature>
<dbReference type="RefSeq" id="WP_019439559.1">
    <property type="nucleotide sequence ID" value="NZ_ALOE01000002.1"/>
</dbReference>
<protein>
    <recommendedName>
        <fullName evidence="2">Nucleoside transporter/FeoB GTPase Gate domain-containing protein</fullName>
    </recommendedName>
</protein>
<dbReference type="KEGG" id="mmaa:FR932_13100"/>
<feature type="transmembrane region" description="Helical" evidence="1">
    <location>
        <begin position="117"/>
        <end position="137"/>
    </location>
</feature>
<feature type="transmembrane region" description="Helical" evidence="1">
    <location>
        <begin position="12"/>
        <end position="33"/>
    </location>
</feature>
<dbReference type="EMBL" id="CP044399">
    <property type="protein sequence ID" value="QFI38720.1"/>
    <property type="molecule type" value="Genomic_DNA"/>
</dbReference>
<keyword evidence="1" id="KW-0812">Transmembrane</keyword>
<feature type="transmembrane region" description="Helical" evidence="1">
    <location>
        <begin position="280"/>
        <end position="300"/>
    </location>
</feature>
<sequence>MFTTLKSLFLDVWRVYLTLLKVMVPALIIVKILDMIGGTQWLAKLLAPLMSQVGLPEEMGLVWATAMLTNIYTGMAVYFDLAGDSPLTVAQVSVLGIMMLLAHALPVEGAVAKLSGVSWRVTLPLRIGGGFILGMIANQVYQLGNWQQQPAVIVWQPTPASSSLFDWTMAQLSMLFSIFFIIAALMILLRLLKWCGIEKLMQTLLSPFLKALTIGKETTNVCVIGLVLGLSFGAGLLIDEARTGRISKRDIFLAVCFLGLTHSIIEDTILILLLGADLIAILWGRLLFSFVVIAILARCIKQDSHAIHQSEQPPKALS</sequence>
<evidence type="ECO:0000313" key="3">
    <source>
        <dbReference type="EMBL" id="QFI38720.1"/>
    </source>
</evidence>
<proteinExistence type="predicted"/>